<evidence type="ECO:0000256" key="1">
    <source>
        <dbReference type="ARBA" id="ARBA00009512"/>
    </source>
</evidence>
<dbReference type="GO" id="GO:0019843">
    <property type="term" value="F:rRNA binding"/>
    <property type="evidence" value="ECO:0007669"/>
    <property type="project" value="UniProtKB-UniRule"/>
</dbReference>
<reference evidence="4 5" key="1">
    <citation type="journal article" date="2016" name="Nat. Commun.">
        <title>Thousands of microbial genomes shed light on interconnected biogeochemical processes in an aquifer system.</title>
        <authorList>
            <person name="Anantharaman K."/>
            <person name="Brown C.T."/>
            <person name="Hug L.A."/>
            <person name="Sharon I."/>
            <person name="Castelle C.J."/>
            <person name="Probst A.J."/>
            <person name="Thomas B.C."/>
            <person name="Singh A."/>
            <person name="Wilkins M.J."/>
            <person name="Karaoz U."/>
            <person name="Brodie E.L."/>
            <person name="Williams K.H."/>
            <person name="Hubbard S.S."/>
            <person name="Banfield J.F."/>
        </authorList>
    </citation>
    <scope>NUCLEOTIDE SEQUENCE [LARGE SCALE GENOMIC DNA]</scope>
</reference>
<dbReference type="InterPro" id="IPR000529">
    <property type="entry name" value="Ribosomal_bS6"/>
</dbReference>
<dbReference type="SUPFAM" id="SSF54995">
    <property type="entry name" value="Ribosomal protein S6"/>
    <property type="match status" value="1"/>
</dbReference>
<dbReference type="InterPro" id="IPR014717">
    <property type="entry name" value="Transl_elong_EF1B/ribsomal_bS6"/>
</dbReference>
<keyword evidence="3" id="KW-0687">Ribonucleoprotein</keyword>
<keyword evidence="3" id="KW-0699">rRNA-binding</keyword>
<sequence>MKKYELLLALPGTLDDNEAKKRSEEILAMLKEFDAEATLTTMGKTRLAYPIKQIRYGYFYTIVFSVETDALKTIQEKLNLSRDLLRAVITEFNAKYNPNQKISYITNAIGVTTVGEMTDDAPSEMPVVPTLVITSTYTPAPATTSVDNAVDMTDINKKLDEILAGDLTPGV</sequence>
<gene>
    <name evidence="3" type="primary">rpsF</name>
    <name evidence="4" type="ORF">A3J93_05315</name>
</gene>
<comment type="function">
    <text evidence="3">Binds together with bS18 to 16S ribosomal RNA.</text>
</comment>
<comment type="caution">
    <text evidence="4">The sequence shown here is derived from an EMBL/GenBank/DDBJ whole genome shotgun (WGS) entry which is preliminary data.</text>
</comment>
<dbReference type="STRING" id="1798704.A3J93_05315"/>
<dbReference type="Gene3D" id="3.30.70.60">
    <property type="match status" value="1"/>
</dbReference>
<name>A0A1F6NVH6_9BACT</name>
<dbReference type="GO" id="GO:0006412">
    <property type="term" value="P:translation"/>
    <property type="evidence" value="ECO:0007669"/>
    <property type="project" value="UniProtKB-UniRule"/>
</dbReference>
<dbReference type="GO" id="GO:0005840">
    <property type="term" value="C:ribosome"/>
    <property type="evidence" value="ECO:0007669"/>
    <property type="project" value="UniProtKB-KW"/>
</dbReference>
<dbReference type="InterPro" id="IPR020814">
    <property type="entry name" value="Ribosomal_S6_plastid/chlpt"/>
</dbReference>
<dbReference type="NCBIfam" id="TIGR00166">
    <property type="entry name" value="S6"/>
    <property type="match status" value="1"/>
</dbReference>
<dbReference type="InterPro" id="IPR035980">
    <property type="entry name" value="Ribosomal_bS6_sf"/>
</dbReference>
<keyword evidence="3" id="KW-0694">RNA-binding</keyword>
<dbReference type="GO" id="GO:1990904">
    <property type="term" value="C:ribonucleoprotein complex"/>
    <property type="evidence" value="ECO:0007669"/>
    <property type="project" value="UniProtKB-KW"/>
</dbReference>
<dbReference type="Pfam" id="PF01250">
    <property type="entry name" value="Ribosomal_S6"/>
    <property type="match status" value="1"/>
</dbReference>
<protein>
    <recommendedName>
        <fullName evidence="2 3">Small ribosomal subunit protein bS6</fullName>
    </recommendedName>
</protein>
<evidence type="ECO:0000256" key="2">
    <source>
        <dbReference type="ARBA" id="ARBA00035294"/>
    </source>
</evidence>
<proteinExistence type="inferred from homology"/>
<dbReference type="EMBL" id="MFQZ01000009">
    <property type="protein sequence ID" value="OGH87820.1"/>
    <property type="molecule type" value="Genomic_DNA"/>
</dbReference>
<dbReference type="HAMAP" id="MF_00360">
    <property type="entry name" value="Ribosomal_bS6"/>
    <property type="match status" value="1"/>
</dbReference>
<evidence type="ECO:0000256" key="3">
    <source>
        <dbReference type="HAMAP-Rule" id="MF_00360"/>
    </source>
</evidence>
<dbReference type="GO" id="GO:0003735">
    <property type="term" value="F:structural constituent of ribosome"/>
    <property type="evidence" value="ECO:0007669"/>
    <property type="project" value="InterPro"/>
</dbReference>
<evidence type="ECO:0000313" key="4">
    <source>
        <dbReference type="EMBL" id="OGH87820.1"/>
    </source>
</evidence>
<dbReference type="CDD" id="cd00473">
    <property type="entry name" value="bS6"/>
    <property type="match status" value="1"/>
</dbReference>
<evidence type="ECO:0000313" key="5">
    <source>
        <dbReference type="Proteomes" id="UP000177907"/>
    </source>
</evidence>
<comment type="similarity">
    <text evidence="1 3">Belongs to the bacterial ribosomal protein bS6 family.</text>
</comment>
<organism evidence="4 5">
    <name type="scientific">Candidatus Magasanikbacteria bacterium RIFOXYC2_FULL_42_28</name>
    <dbReference type="NCBI Taxonomy" id="1798704"/>
    <lineage>
        <taxon>Bacteria</taxon>
        <taxon>Candidatus Magasanikiibacteriota</taxon>
    </lineage>
</organism>
<dbReference type="AlphaFoldDB" id="A0A1F6NVH6"/>
<dbReference type="Proteomes" id="UP000177907">
    <property type="component" value="Unassembled WGS sequence"/>
</dbReference>
<accession>A0A1F6NVH6</accession>
<keyword evidence="3 4" id="KW-0689">Ribosomal protein</keyword>